<proteinExistence type="predicted"/>
<dbReference type="AlphaFoldDB" id="A0A0F8Z671"/>
<dbReference type="EMBL" id="LAZR01065409">
    <property type="protein sequence ID" value="KKK55601.1"/>
    <property type="molecule type" value="Genomic_DNA"/>
</dbReference>
<protein>
    <recommendedName>
        <fullName evidence="2">ABC-type transport auxiliary lipoprotein component domain-containing protein</fullName>
    </recommendedName>
</protein>
<feature type="non-terminal residue" evidence="1">
    <location>
        <position position="1"/>
    </location>
</feature>
<reference evidence="1" key="1">
    <citation type="journal article" date="2015" name="Nature">
        <title>Complex archaea that bridge the gap between prokaryotes and eukaryotes.</title>
        <authorList>
            <person name="Spang A."/>
            <person name="Saw J.H."/>
            <person name="Jorgensen S.L."/>
            <person name="Zaremba-Niedzwiedzka K."/>
            <person name="Martijn J."/>
            <person name="Lind A.E."/>
            <person name="van Eijk R."/>
            <person name="Schleper C."/>
            <person name="Guy L."/>
            <person name="Ettema T.J."/>
        </authorList>
    </citation>
    <scope>NUCLEOTIDE SEQUENCE</scope>
</reference>
<evidence type="ECO:0000313" key="1">
    <source>
        <dbReference type="EMBL" id="KKK55601.1"/>
    </source>
</evidence>
<gene>
    <name evidence="1" type="ORF">LCGC14_3072900</name>
</gene>
<accession>A0A0F8Z671</accession>
<sequence>PPLAAWQQLPVRAVLQPGRLDRVDHTLDAQKHRYRPTGRPEQIAWMNPARIDALCLEYFSEARLFQGVSAQREAVSDATLVLRPRVVVKQYIRPSVSGTMLTLGTGLIYNILGGSAHYRYVVCDLAVSVEGASGRAITTYTSAGQSGERLVTARADQLGPLVSYAFTKALEDVANQISADNDLLMRALSASREAPAAQGAALVWPAGTEP</sequence>
<organism evidence="1">
    <name type="scientific">marine sediment metagenome</name>
    <dbReference type="NCBI Taxonomy" id="412755"/>
    <lineage>
        <taxon>unclassified sequences</taxon>
        <taxon>metagenomes</taxon>
        <taxon>ecological metagenomes</taxon>
    </lineage>
</organism>
<name>A0A0F8Z671_9ZZZZ</name>
<evidence type="ECO:0008006" key="2">
    <source>
        <dbReference type="Google" id="ProtNLM"/>
    </source>
</evidence>
<comment type="caution">
    <text evidence="1">The sequence shown here is derived from an EMBL/GenBank/DDBJ whole genome shotgun (WGS) entry which is preliminary data.</text>
</comment>